<dbReference type="AlphaFoldDB" id="A0A9P4MF54"/>
<feature type="region of interest" description="Disordered" evidence="1">
    <location>
        <begin position="130"/>
        <end position="150"/>
    </location>
</feature>
<feature type="compositionally biased region" description="Polar residues" evidence="1">
    <location>
        <begin position="521"/>
        <end position="537"/>
    </location>
</feature>
<dbReference type="EMBL" id="ML996089">
    <property type="protein sequence ID" value="KAF2150702.1"/>
    <property type="molecule type" value="Genomic_DNA"/>
</dbReference>
<feature type="compositionally biased region" description="Polar residues" evidence="1">
    <location>
        <begin position="193"/>
        <end position="204"/>
    </location>
</feature>
<feature type="compositionally biased region" description="Low complexity" evidence="1">
    <location>
        <begin position="391"/>
        <end position="414"/>
    </location>
</feature>
<feature type="compositionally biased region" description="Basic and acidic residues" evidence="1">
    <location>
        <begin position="301"/>
        <end position="335"/>
    </location>
</feature>
<evidence type="ECO:0000313" key="2">
    <source>
        <dbReference type="EMBL" id="KAF2150702.1"/>
    </source>
</evidence>
<dbReference type="OrthoDB" id="5430532at2759"/>
<proteinExistence type="predicted"/>
<comment type="caution">
    <text evidence="2">The sequence shown here is derived from an EMBL/GenBank/DDBJ whole genome shotgun (WGS) entry which is preliminary data.</text>
</comment>
<reference evidence="2" key="1">
    <citation type="journal article" date="2020" name="Stud. Mycol.">
        <title>101 Dothideomycetes genomes: a test case for predicting lifestyles and emergence of pathogens.</title>
        <authorList>
            <person name="Haridas S."/>
            <person name="Albert R."/>
            <person name="Binder M."/>
            <person name="Bloem J."/>
            <person name="Labutti K."/>
            <person name="Salamov A."/>
            <person name="Andreopoulos B."/>
            <person name="Baker S."/>
            <person name="Barry K."/>
            <person name="Bills G."/>
            <person name="Bluhm B."/>
            <person name="Cannon C."/>
            <person name="Castanera R."/>
            <person name="Culley D."/>
            <person name="Daum C."/>
            <person name="Ezra D."/>
            <person name="Gonzalez J."/>
            <person name="Henrissat B."/>
            <person name="Kuo A."/>
            <person name="Liang C."/>
            <person name="Lipzen A."/>
            <person name="Lutzoni F."/>
            <person name="Magnuson J."/>
            <person name="Mondo S."/>
            <person name="Nolan M."/>
            <person name="Ohm R."/>
            <person name="Pangilinan J."/>
            <person name="Park H.-J."/>
            <person name="Ramirez L."/>
            <person name="Alfaro M."/>
            <person name="Sun H."/>
            <person name="Tritt A."/>
            <person name="Yoshinaga Y."/>
            <person name="Zwiers L.-H."/>
            <person name="Turgeon B."/>
            <person name="Goodwin S."/>
            <person name="Spatafora J."/>
            <person name="Crous P."/>
            <person name="Grigoriev I."/>
        </authorList>
    </citation>
    <scope>NUCLEOTIDE SEQUENCE</scope>
    <source>
        <strain evidence="2">CBS 260.36</strain>
    </source>
</reference>
<sequence length="987" mass="110366">MMKGRFSFNLRETFGSGKPEERGDGDYDYDWSPPPSPYPGLRSPLPPRLEADLKLACAAIVINTIPSDYQDESTSQPSEIMPEHVAIVEPKEPKERKYRERSLSNKFIRNFSMPAQTQPPTQIPGSTSISEVPDFPLPNRQSTSIDRSRYGHKADMALSAIFGLASRSSNNSLRQTVSKRKSETLSVPDQAGARSSTGRPTSKSFSVVTNLPFFASSHRPKTIRRTVSDDNAAAPAPADEDSENPWDRPRPLSGVAPKRAKHASYHATTQVDPELEVVKAAVRGRQRGSWYRMLWGGEKSKSMDFKERAQLEQRSKTIQEQREKTLQELRGKVDTESEEKEIQPPLEPREEVEEPRPLLEVPAQPDFKRRSRAATHPRGVADQGHLDQLQRSRSASRNGSRSPSMHSRRSSASSGVIPIRYSRFSWKNVRKSWTSWRDASEDEDGAKRRSVDKRQSNGSLRNRRSTNINRDTQPLPIIDQYHGEEPEIEQILEEIPPVPTTDIEQPTSHSEESLLEKTEDQSSLQPFEQPQQPNPTTDVPPVSEDNITPESARAPSVEDSVTSAIEPVADTTTEPPAKIQPEIATEVKVGAEATIAPVKVVQINSPATSRTKPSPKPIQIRPPSKRSSIIIRNQTDPARAREHRKSVDLMTAVQLAKAAEARKTLELQKHLEALKHVETRTPVASPRKNVEFRKSLDFKKSVEFWKSIEKRSSPDFKKKAEYRRSCSDIRQLQPMTSNEGLQYRNAVLSAQATPRHVPIQAESVPEVEPMPQAVPKPNHVSQPTPTDSVMDDQDPQGSTGTEQKAVDIAPTRTPPNGPLPSPPPGSIDALPMSPSSISSSRKQRPLSWLPPQQDIPDITKLDISKKRISRTDLELQLNGTIGSIPGRLLERERPRSIASSSFKSVDRTDSTEVYNTLQSTKYQYADDITSLGSPPPSPKQSPNRKKRWPFLAGQKKPMTWMDEMEKLGVKDGMLMVDQLNGPPIVRY</sequence>
<name>A0A9P4MF54_9PEZI</name>
<feature type="compositionally biased region" description="Low complexity" evidence="1">
    <location>
        <begin position="617"/>
        <end position="629"/>
    </location>
</feature>
<feature type="region of interest" description="Disordered" evidence="1">
    <location>
        <begin position="1"/>
        <end position="45"/>
    </location>
</feature>
<evidence type="ECO:0000256" key="1">
    <source>
        <dbReference type="SAM" id="MobiDB-lite"/>
    </source>
</evidence>
<organism evidence="2 3">
    <name type="scientific">Myriangium duriaei CBS 260.36</name>
    <dbReference type="NCBI Taxonomy" id="1168546"/>
    <lineage>
        <taxon>Eukaryota</taxon>
        <taxon>Fungi</taxon>
        <taxon>Dikarya</taxon>
        <taxon>Ascomycota</taxon>
        <taxon>Pezizomycotina</taxon>
        <taxon>Dothideomycetes</taxon>
        <taxon>Dothideomycetidae</taxon>
        <taxon>Myriangiales</taxon>
        <taxon>Myriangiaceae</taxon>
        <taxon>Myriangium</taxon>
    </lineage>
</organism>
<dbReference type="Proteomes" id="UP000799439">
    <property type="component" value="Unassembled WGS sequence"/>
</dbReference>
<feature type="region of interest" description="Disordered" evidence="1">
    <location>
        <begin position="605"/>
        <end position="629"/>
    </location>
</feature>
<feature type="region of interest" description="Disordered" evidence="1">
    <location>
        <begin position="769"/>
        <end position="854"/>
    </location>
</feature>
<feature type="compositionally biased region" description="Pro residues" evidence="1">
    <location>
        <begin position="812"/>
        <end position="825"/>
    </location>
</feature>
<feature type="compositionally biased region" description="Polar residues" evidence="1">
    <location>
        <begin position="456"/>
        <end position="472"/>
    </location>
</feature>
<feature type="region of interest" description="Disordered" evidence="1">
    <location>
        <begin position="430"/>
        <end position="581"/>
    </location>
</feature>
<feature type="region of interest" description="Disordered" evidence="1">
    <location>
        <begin position="301"/>
        <end position="416"/>
    </location>
</feature>
<keyword evidence="3" id="KW-1185">Reference proteome</keyword>
<feature type="region of interest" description="Disordered" evidence="1">
    <location>
        <begin position="222"/>
        <end position="267"/>
    </location>
</feature>
<feature type="region of interest" description="Disordered" evidence="1">
    <location>
        <begin position="928"/>
        <end position="949"/>
    </location>
</feature>
<accession>A0A9P4MF54</accession>
<feature type="compositionally biased region" description="Basic and acidic residues" evidence="1">
    <location>
        <begin position="445"/>
        <end position="455"/>
    </location>
</feature>
<feature type="region of interest" description="Disordered" evidence="1">
    <location>
        <begin position="170"/>
        <end position="204"/>
    </location>
</feature>
<protein>
    <submittedName>
        <fullName evidence="2">Uncharacterized protein</fullName>
    </submittedName>
</protein>
<evidence type="ECO:0000313" key="3">
    <source>
        <dbReference type="Proteomes" id="UP000799439"/>
    </source>
</evidence>
<feature type="compositionally biased region" description="Basic and acidic residues" evidence="1">
    <location>
        <begin position="509"/>
        <end position="520"/>
    </location>
</feature>
<gene>
    <name evidence="2" type="ORF">K461DRAFT_323091</name>
</gene>